<evidence type="ECO:0000313" key="3">
    <source>
        <dbReference type="Proteomes" id="UP000324760"/>
    </source>
</evidence>
<dbReference type="GO" id="GO:0003677">
    <property type="term" value="F:DNA binding"/>
    <property type="evidence" value="ECO:0007669"/>
    <property type="project" value="InterPro"/>
</dbReference>
<sequence>MITRTQHGYGLGDWECTPVILPSGRKITPTESRALVCRLNGLSQKEAAEEMNCSKSNIAQAWESIYFKTATSDVVVAINKLFELGAIHRVRIILIMLVCSWLTFPAMQADPEADQHTELARRYRSRSSHRSRASTSTRNAQLDHAAELLGEAVYEFCTIADFGGNDHAA</sequence>
<dbReference type="RefSeq" id="WP_138988636.1">
    <property type="nucleotide sequence ID" value="NZ_CP043869.1"/>
</dbReference>
<protein>
    <submittedName>
        <fullName evidence="2">Helix-turn-helix transcriptional regulator</fullName>
    </submittedName>
</protein>
<feature type="region of interest" description="Disordered" evidence="1">
    <location>
        <begin position="115"/>
        <end position="139"/>
    </location>
</feature>
<dbReference type="KEGG" id="ncu:F0U83_05785"/>
<evidence type="ECO:0000256" key="1">
    <source>
        <dbReference type="SAM" id="MobiDB-lite"/>
    </source>
</evidence>
<dbReference type="SUPFAM" id="SSF46894">
    <property type="entry name" value="C-terminal effector domain of the bipartite response regulators"/>
    <property type="match status" value="1"/>
</dbReference>
<dbReference type="Proteomes" id="UP000324760">
    <property type="component" value="Chromosome"/>
</dbReference>
<keyword evidence="3" id="KW-1185">Reference proteome</keyword>
<dbReference type="GO" id="GO:0006355">
    <property type="term" value="P:regulation of DNA-templated transcription"/>
    <property type="evidence" value="ECO:0007669"/>
    <property type="project" value="InterPro"/>
</dbReference>
<proteinExistence type="predicted"/>
<reference evidence="2 3" key="1">
    <citation type="journal article" date="2019" name="Biochem. Eng. J.">
        <title>Metabolic engineering of the marine bacteria Neptunomonas concharum for the production of acetoin and meso-2,3-butanediol from acetate.</title>
        <authorList>
            <person name="Li W."/>
            <person name="Pu N."/>
            <person name="Liu C.-X."/>
            <person name="Yuan Q.-P."/>
            <person name="Li Z.-J."/>
        </authorList>
    </citation>
    <scope>NUCLEOTIDE SEQUENCE [LARGE SCALE GENOMIC DNA]</scope>
    <source>
        <strain evidence="2 3">JCM17730</strain>
    </source>
</reference>
<feature type="compositionally biased region" description="Basic residues" evidence="1">
    <location>
        <begin position="122"/>
        <end position="132"/>
    </location>
</feature>
<name>A0A5P1RAE4_9GAMM</name>
<dbReference type="EMBL" id="CP043869">
    <property type="protein sequence ID" value="QEQ96256.1"/>
    <property type="molecule type" value="Genomic_DNA"/>
</dbReference>
<dbReference type="Gene3D" id="1.10.10.10">
    <property type="entry name" value="Winged helix-like DNA-binding domain superfamily/Winged helix DNA-binding domain"/>
    <property type="match status" value="1"/>
</dbReference>
<gene>
    <name evidence="2" type="ORF">F0U83_05785</name>
</gene>
<dbReference type="InterPro" id="IPR036388">
    <property type="entry name" value="WH-like_DNA-bd_sf"/>
</dbReference>
<organism evidence="2 3">
    <name type="scientific">Neptunomonas concharum</name>
    <dbReference type="NCBI Taxonomy" id="1031538"/>
    <lineage>
        <taxon>Bacteria</taxon>
        <taxon>Pseudomonadati</taxon>
        <taxon>Pseudomonadota</taxon>
        <taxon>Gammaproteobacteria</taxon>
        <taxon>Oceanospirillales</taxon>
        <taxon>Oceanospirillaceae</taxon>
        <taxon>Neptunomonas</taxon>
    </lineage>
</organism>
<dbReference type="OrthoDB" id="6121493at2"/>
<evidence type="ECO:0000313" key="2">
    <source>
        <dbReference type="EMBL" id="QEQ96256.1"/>
    </source>
</evidence>
<dbReference type="InterPro" id="IPR016032">
    <property type="entry name" value="Sig_transdc_resp-reg_C-effctor"/>
</dbReference>
<accession>A0A5P1RAE4</accession>
<dbReference type="AlphaFoldDB" id="A0A5P1RAE4"/>